<dbReference type="Proteomes" id="UP000472727">
    <property type="component" value="Unassembled WGS sequence"/>
</dbReference>
<evidence type="ECO:0000313" key="5">
    <source>
        <dbReference type="Proteomes" id="UP000472727"/>
    </source>
</evidence>
<dbReference type="AlphaFoldDB" id="A0A6G1MD18"/>
<organism evidence="3 8">
    <name type="scientific">Orbilia oligospora</name>
    <name type="common">Nematode-trapping fungus</name>
    <name type="synonym">Arthrobotrys oligospora</name>
    <dbReference type="NCBI Taxonomy" id="2813651"/>
    <lineage>
        <taxon>Eukaryota</taxon>
        <taxon>Fungi</taxon>
        <taxon>Dikarya</taxon>
        <taxon>Ascomycota</taxon>
        <taxon>Pezizomycotina</taxon>
        <taxon>Orbiliomycetes</taxon>
        <taxon>Orbiliales</taxon>
        <taxon>Orbiliaceae</taxon>
        <taxon>Orbilia</taxon>
    </lineage>
</organism>
<evidence type="ECO:0000313" key="8">
    <source>
        <dbReference type="Proteomes" id="UP000614610"/>
    </source>
</evidence>
<proteinExistence type="predicted"/>
<name>A0A6G1MD18_ORBOL</name>
<evidence type="ECO:0000313" key="7">
    <source>
        <dbReference type="Proteomes" id="UP000483672"/>
    </source>
</evidence>
<comment type="caution">
    <text evidence="3">The sequence shown here is derived from an EMBL/GenBank/DDBJ whole genome shotgun (WGS) entry which is preliminary data.</text>
</comment>
<evidence type="ECO:0000313" key="2">
    <source>
        <dbReference type="EMBL" id="KAF3200332.1"/>
    </source>
</evidence>
<evidence type="ECO:0000313" key="4">
    <source>
        <dbReference type="EMBL" id="KAF3230691.1"/>
    </source>
</evidence>
<dbReference type="Proteomes" id="UP000483672">
    <property type="component" value="Unassembled WGS sequence"/>
</dbReference>
<evidence type="ECO:0000313" key="1">
    <source>
        <dbReference type="EMBL" id="KAF3168409.1"/>
    </source>
</evidence>
<sequence>MAMESRLDADDNSAAKDRGTDLVRDGTPFFTLLLNLIVKGMHHIEWLMLQQTVPGKDASCKGGHTRYIPRLPGRLDFFRGTRMMHPTIPKSWILCLILAGRGTRPVAVVCPVA</sequence>
<evidence type="ECO:0000313" key="3">
    <source>
        <dbReference type="EMBL" id="KAF3205528.1"/>
    </source>
</evidence>
<accession>A0A6G1MD18</accession>
<dbReference type="EMBL" id="WIWS01000171">
    <property type="protein sequence ID" value="KAF3200332.1"/>
    <property type="molecule type" value="Genomic_DNA"/>
</dbReference>
<dbReference type="EMBL" id="WIPF01000007">
    <property type="protein sequence ID" value="KAF3230691.1"/>
    <property type="molecule type" value="Genomic_DNA"/>
</dbReference>
<evidence type="ECO:0000313" key="6">
    <source>
        <dbReference type="Proteomes" id="UP000479691"/>
    </source>
</evidence>
<reference evidence="5 6" key="1">
    <citation type="submission" date="2019-06" db="EMBL/GenBank/DDBJ databases">
        <authorList>
            <person name="Palmer J.M."/>
        </authorList>
    </citation>
    <scope>NUCLEOTIDE SEQUENCE</scope>
    <source>
        <strain evidence="2 5">TWF106</strain>
        <strain evidence="4 7">TWF191</strain>
        <strain evidence="3">TWF679</strain>
        <strain evidence="1 6">TWF788</strain>
    </source>
</reference>
<dbReference type="EMBL" id="WIWT01000064">
    <property type="protein sequence ID" value="KAF3205528.1"/>
    <property type="molecule type" value="Genomic_DNA"/>
</dbReference>
<gene>
    <name evidence="2" type="ORF">TWF106_003386</name>
    <name evidence="4" type="ORF">TWF191_009600</name>
    <name evidence="3" type="ORF">TWF679_009288</name>
    <name evidence="1" type="ORF">TWF788_010908</name>
</gene>
<dbReference type="EMBL" id="JAABOE010000086">
    <property type="protein sequence ID" value="KAF3168409.1"/>
    <property type="molecule type" value="Genomic_DNA"/>
</dbReference>
<dbReference type="Proteomes" id="UP000614610">
    <property type="component" value="Unassembled WGS sequence"/>
</dbReference>
<protein>
    <submittedName>
        <fullName evidence="3">Uncharacterized protein</fullName>
    </submittedName>
</protein>
<dbReference type="Proteomes" id="UP000479691">
    <property type="component" value="Unassembled WGS sequence"/>
</dbReference>